<name>F2RAA2_STRVP</name>
<evidence type="ECO:0000313" key="3">
    <source>
        <dbReference type="EMBL" id="CCA56584.1"/>
    </source>
</evidence>
<dbReference type="PROSITE" id="PS51257">
    <property type="entry name" value="PROKAR_LIPOPROTEIN"/>
    <property type="match status" value="1"/>
</dbReference>
<evidence type="ECO:0008006" key="5">
    <source>
        <dbReference type="Google" id="ProtNLM"/>
    </source>
</evidence>
<accession>F2RAA2</accession>
<keyword evidence="4" id="KW-1185">Reference proteome</keyword>
<dbReference type="GeneID" id="51863864"/>
<dbReference type="HOGENOM" id="CLU_1626197_0_0_11"/>
<reference evidence="3 4" key="1">
    <citation type="journal article" date="2011" name="BMC Genomics">
        <title>Genome-wide analysis of the role of GlnR in Streptomyces venezuelae provides new insights into global nitrogen regulation in actinomycetes.</title>
        <authorList>
            <person name="Pullan S.T."/>
            <person name="Bibb M.J."/>
            <person name="Merrick M."/>
        </authorList>
    </citation>
    <scope>NUCLEOTIDE SEQUENCE [LARGE SCALE GENOMIC DNA]</scope>
    <source>
        <strain evidence="3">ATCC 10712</strain>
    </source>
</reference>
<proteinExistence type="predicted"/>
<dbReference type="AlphaFoldDB" id="F2RAA2"/>
<keyword evidence="2" id="KW-0732">Signal</keyword>
<dbReference type="STRING" id="953739.SVEN_3298"/>
<evidence type="ECO:0000256" key="1">
    <source>
        <dbReference type="SAM" id="MobiDB-lite"/>
    </source>
</evidence>
<dbReference type="Proteomes" id="UP000006854">
    <property type="component" value="Chromosome"/>
</dbReference>
<feature type="signal peptide" evidence="2">
    <location>
        <begin position="1"/>
        <end position="21"/>
    </location>
</feature>
<feature type="compositionally biased region" description="Low complexity" evidence="1">
    <location>
        <begin position="30"/>
        <end position="50"/>
    </location>
</feature>
<organism evidence="3 4">
    <name type="scientific">Streptomyces venezuelae (strain ATCC 10712 / CBS 650.69 / DSM 40230 / JCM 4526 / NBRC 13096 / PD 04745)</name>
    <dbReference type="NCBI Taxonomy" id="953739"/>
    <lineage>
        <taxon>Bacteria</taxon>
        <taxon>Bacillati</taxon>
        <taxon>Actinomycetota</taxon>
        <taxon>Actinomycetes</taxon>
        <taxon>Kitasatosporales</taxon>
        <taxon>Streptomycetaceae</taxon>
        <taxon>Streptomyces</taxon>
    </lineage>
</organism>
<dbReference type="EMBL" id="FR845719">
    <property type="protein sequence ID" value="CCA56584.1"/>
    <property type="molecule type" value="Genomic_DNA"/>
</dbReference>
<dbReference type="eggNOG" id="ENOG5031TJ5">
    <property type="taxonomic scope" value="Bacteria"/>
</dbReference>
<dbReference type="RefSeq" id="WP_015034499.1">
    <property type="nucleotide sequence ID" value="NC_018750.1"/>
</dbReference>
<feature type="chain" id="PRO_5039306311" description="Lipoprotein" evidence="2">
    <location>
        <begin position="22"/>
        <end position="163"/>
    </location>
</feature>
<feature type="region of interest" description="Disordered" evidence="1">
    <location>
        <begin position="27"/>
        <end position="67"/>
    </location>
</feature>
<evidence type="ECO:0000313" key="4">
    <source>
        <dbReference type="Proteomes" id="UP000006854"/>
    </source>
</evidence>
<gene>
    <name evidence="3" type="ordered locus">SVEN_3298</name>
</gene>
<evidence type="ECO:0000256" key="2">
    <source>
        <dbReference type="SAM" id="SignalP"/>
    </source>
</evidence>
<protein>
    <recommendedName>
        <fullName evidence="5">Lipoprotein</fullName>
    </recommendedName>
</protein>
<dbReference type="KEGG" id="sve:SVEN_3298"/>
<sequence length="163" mass="16846">MTMLRKPLTAVAPLVLISLLAAGCTDDAKPSATPSASATEKPTATEPPQGENEEEQGKRAKAALETVSLDDPEFVESGLERVREGVHNLSPLKKGKAYKVSVACVGTGNVKVVIADKAPQSVPCDGVPAAQRVENAPAELPIDITATSGAMGMVAWQVISLSS</sequence>
<dbReference type="PATRIC" id="fig|953739.5.peg.5521"/>